<protein>
    <recommendedName>
        <fullName evidence="4">Sulfatase N-terminal domain-containing protein</fullName>
    </recommendedName>
</protein>
<organism evidence="2 3">
    <name type="scientific">Colletotrichum zoysiae</name>
    <dbReference type="NCBI Taxonomy" id="1216348"/>
    <lineage>
        <taxon>Eukaryota</taxon>
        <taxon>Fungi</taxon>
        <taxon>Dikarya</taxon>
        <taxon>Ascomycota</taxon>
        <taxon>Pezizomycotina</taxon>
        <taxon>Sordariomycetes</taxon>
        <taxon>Hypocreomycetidae</taxon>
        <taxon>Glomerellales</taxon>
        <taxon>Glomerellaceae</taxon>
        <taxon>Colletotrichum</taxon>
        <taxon>Colletotrichum graminicola species complex</taxon>
    </lineage>
</organism>
<sequence length="405" mass="45668">MSQNGENPVYYEGWHFTDVVRTKALARLEYLLSQDQPYYLQIAPYSPHVQNDVNQPIPLARHMNLFPDAKAPRLPNYNPPPTRSRPKRVAGLPGGKALFFSEDTNLPFAGFLRPNGLPSWTDSWSLLEQWKNPGGNTGDKPGGGNSKKTLNVEFWGSCTIEAPNGRELEAPFSNTTYKTLRILGENEPWLFTVWCNGDMEMYDTANDPYELYNLVGQAEYEQVLNRLNALLLETKSCAMGSCRDPWHIFTPTSNSSIPNATMASHAGDTVKLSSLKQAMNSKYDAYFASFPRVHFETRIQYQDIKNEAPFYPSYAAEALGSADRRPTDNFISSNPGVAFRDNNYYEYGTAAQRNATLEQIYANARNLTAEEIATTSKPKGRQAEKTAMKRWGFQSLPEWIQLGHD</sequence>
<dbReference type="SUPFAM" id="SSF53649">
    <property type="entry name" value="Alkaline phosphatase-like"/>
    <property type="match status" value="1"/>
</dbReference>
<name>A0AAD9HKK8_9PEZI</name>
<comment type="caution">
    <text evidence="2">The sequence shown here is derived from an EMBL/GenBank/DDBJ whole genome shotgun (WGS) entry which is preliminary data.</text>
</comment>
<comment type="similarity">
    <text evidence="1">Belongs to the sulfatase family.</text>
</comment>
<dbReference type="PANTHER" id="PTHR43108">
    <property type="entry name" value="N-ACETYLGLUCOSAMINE-6-SULFATASE FAMILY MEMBER"/>
    <property type="match status" value="1"/>
</dbReference>
<evidence type="ECO:0000313" key="3">
    <source>
        <dbReference type="Proteomes" id="UP001232148"/>
    </source>
</evidence>
<dbReference type="EMBL" id="MU842849">
    <property type="protein sequence ID" value="KAK2030578.1"/>
    <property type="molecule type" value="Genomic_DNA"/>
</dbReference>
<dbReference type="InterPro" id="IPR017850">
    <property type="entry name" value="Alkaline_phosphatase_core_sf"/>
</dbReference>
<evidence type="ECO:0008006" key="4">
    <source>
        <dbReference type="Google" id="ProtNLM"/>
    </source>
</evidence>
<evidence type="ECO:0000256" key="1">
    <source>
        <dbReference type="ARBA" id="ARBA00008779"/>
    </source>
</evidence>
<dbReference type="GO" id="GO:0008449">
    <property type="term" value="F:N-acetylglucosamine-6-sulfatase activity"/>
    <property type="evidence" value="ECO:0007669"/>
    <property type="project" value="TreeGrafter"/>
</dbReference>
<gene>
    <name evidence="2" type="ORF">LX32DRAFT_681668</name>
</gene>
<dbReference type="Proteomes" id="UP001232148">
    <property type="component" value="Unassembled WGS sequence"/>
</dbReference>
<accession>A0AAD9HKK8</accession>
<keyword evidence="3" id="KW-1185">Reference proteome</keyword>
<reference evidence="2" key="1">
    <citation type="submission" date="2021-06" db="EMBL/GenBank/DDBJ databases">
        <title>Comparative genomics, transcriptomics and evolutionary studies reveal genomic signatures of adaptation to plant cell wall in hemibiotrophic fungi.</title>
        <authorList>
            <consortium name="DOE Joint Genome Institute"/>
            <person name="Baroncelli R."/>
            <person name="Diaz J.F."/>
            <person name="Benocci T."/>
            <person name="Peng M."/>
            <person name="Battaglia E."/>
            <person name="Haridas S."/>
            <person name="Andreopoulos W."/>
            <person name="Labutti K."/>
            <person name="Pangilinan J."/>
            <person name="Floch G.L."/>
            <person name="Makela M.R."/>
            <person name="Henrissat B."/>
            <person name="Grigoriev I.V."/>
            <person name="Crouch J.A."/>
            <person name="De Vries R.P."/>
            <person name="Sukno S.A."/>
            <person name="Thon M.R."/>
        </authorList>
    </citation>
    <scope>NUCLEOTIDE SEQUENCE</scope>
    <source>
        <strain evidence="2">MAFF235873</strain>
    </source>
</reference>
<dbReference type="AlphaFoldDB" id="A0AAD9HKK8"/>
<evidence type="ECO:0000313" key="2">
    <source>
        <dbReference type="EMBL" id="KAK2030578.1"/>
    </source>
</evidence>
<dbReference type="GO" id="GO:0005539">
    <property type="term" value="F:glycosaminoglycan binding"/>
    <property type="evidence" value="ECO:0007669"/>
    <property type="project" value="TreeGrafter"/>
</dbReference>
<dbReference type="Gene3D" id="3.40.720.10">
    <property type="entry name" value="Alkaline Phosphatase, subunit A"/>
    <property type="match status" value="1"/>
</dbReference>
<dbReference type="PANTHER" id="PTHR43108:SF8">
    <property type="entry name" value="SD21168P"/>
    <property type="match status" value="1"/>
</dbReference>
<proteinExistence type="inferred from homology"/>